<evidence type="ECO:0000313" key="3">
    <source>
        <dbReference type="Proteomes" id="UP000187251"/>
    </source>
</evidence>
<evidence type="ECO:0000313" key="2">
    <source>
        <dbReference type="EMBL" id="OMG90614.1"/>
    </source>
</evidence>
<name>A0A1R1JWU6_ALCXX</name>
<dbReference type="RefSeq" id="WP_133434338.1">
    <property type="nucleotide sequence ID" value="NZ_AP028040.1"/>
</dbReference>
<organism evidence="2 3">
    <name type="scientific">Alcaligenes xylosoxydans xylosoxydans</name>
    <name type="common">Achromobacter xylosoxidans</name>
    <dbReference type="NCBI Taxonomy" id="85698"/>
    <lineage>
        <taxon>Bacteria</taxon>
        <taxon>Pseudomonadati</taxon>
        <taxon>Pseudomonadota</taxon>
        <taxon>Betaproteobacteria</taxon>
        <taxon>Burkholderiales</taxon>
        <taxon>Alcaligenaceae</taxon>
        <taxon>Achromobacter</taxon>
    </lineage>
</organism>
<dbReference type="Proteomes" id="UP000187251">
    <property type="component" value="Unassembled WGS sequence"/>
</dbReference>
<evidence type="ECO:0000256" key="1">
    <source>
        <dbReference type="SAM" id="Phobius"/>
    </source>
</evidence>
<keyword evidence="1" id="KW-1133">Transmembrane helix</keyword>
<feature type="transmembrane region" description="Helical" evidence="1">
    <location>
        <begin position="127"/>
        <end position="148"/>
    </location>
</feature>
<dbReference type="AlphaFoldDB" id="A0A1R1JWU6"/>
<keyword evidence="1" id="KW-0472">Membrane</keyword>
<reference evidence="2 3" key="1">
    <citation type="submission" date="2016-09" db="EMBL/GenBank/DDBJ databases">
        <title>Phylogenomics of Achromobacter.</title>
        <authorList>
            <person name="Jeukens J."/>
            <person name="Freschi L."/>
            <person name="Vincent A.T."/>
            <person name="Emond-Rheault J.-G."/>
            <person name="Kukavica-Ibrulj I."/>
            <person name="Charette S.J."/>
            <person name="Levesque R.C."/>
        </authorList>
    </citation>
    <scope>NUCLEOTIDE SEQUENCE [LARGE SCALE GENOMIC DNA]</scope>
    <source>
        <strain evidence="2 3">AUS488</strain>
    </source>
</reference>
<keyword evidence="1" id="KW-0812">Transmembrane</keyword>
<sequence>MRIEWDADLAQFSPEVKTRAKMYFANIVLWFLILGAFQLIYGPFSSMMMLETISLPVLVTAAVLFGTGAVLIAFVSQRFARHAWLSGIRTFLVSGFRRLLGEVASIIQNAASIALVIGLIFDRGSGLAWPGFIFLVSAIGLEMSLGWFRMKDRKSTST</sequence>
<proteinExistence type="predicted"/>
<gene>
    <name evidence="2" type="ORF">BIZ92_21455</name>
</gene>
<feature type="transmembrane region" description="Helical" evidence="1">
    <location>
        <begin position="99"/>
        <end position="121"/>
    </location>
</feature>
<accession>A0A1R1JWU6</accession>
<comment type="caution">
    <text evidence="2">The sequence shown here is derived from an EMBL/GenBank/DDBJ whole genome shotgun (WGS) entry which is preliminary data.</text>
</comment>
<feature type="transmembrane region" description="Helical" evidence="1">
    <location>
        <begin position="53"/>
        <end position="75"/>
    </location>
</feature>
<dbReference type="EMBL" id="MJMN01000006">
    <property type="protein sequence ID" value="OMG90614.1"/>
    <property type="molecule type" value="Genomic_DNA"/>
</dbReference>
<feature type="transmembrane region" description="Helical" evidence="1">
    <location>
        <begin position="23"/>
        <end position="41"/>
    </location>
</feature>
<protein>
    <submittedName>
        <fullName evidence="2">Uncharacterized protein</fullName>
    </submittedName>
</protein>